<comment type="caution">
    <text evidence="2">The sequence shown here is derived from an EMBL/GenBank/DDBJ whole genome shotgun (WGS) entry which is preliminary data.</text>
</comment>
<dbReference type="InterPro" id="IPR007055">
    <property type="entry name" value="BON_dom"/>
</dbReference>
<proteinExistence type="predicted"/>
<dbReference type="EMBL" id="NWSL01000050">
    <property type="protein sequence ID" value="PDS47362.1"/>
    <property type="molecule type" value="Genomic_DNA"/>
</dbReference>
<protein>
    <recommendedName>
        <fullName evidence="1">BON domain-containing protein</fullName>
    </recommendedName>
</protein>
<feature type="domain" description="BON" evidence="1">
    <location>
        <begin position="10"/>
        <end position="78"/>
    </location>
</feature>
<gene>
    <name evidence="2" type="ORF">CO662_35295</name>
</gene>
<name>A0ABX4IXS4_9HYPH</name>
<dbReference type="Gene3D" id="3.30.1340.30">
    <property type="match status" value="1"/>
</dbReference>
<accession>A0ABX4IXS4</accession>
<reference evidence="2 3" key="1">
    <citation type="submission" date="2017-09" db="EMBL/GenBank/DDBJ databases">
        <title>Comparative genomics of rhizobia isolated from Phaseolus vulgaris in China.</title>
        <authorList>
            <person name="Tong W."/>
        </authorList>
    </citation>
    <scope>NUCLEOTIDE SEQUENCE [LARGE SCALE GENOMIC DNA]</scope>
    <source>
        <strain evidence="2 3">Y27</strain>
    </source>
</reference>
<dbReference type="RefSeq" id="WP_097545415.1">
    <property type="nucleotide sequence ID" value="NZ_NWSK01000040.1"/>
</dbReference>
<evidence type="ECO:0000259" key="1">
    <source>
        <dbReference type="PROSITE" id="PS50914"/>
    </source>
</evidence>
<dbReference type="PROSITE" id="PS50914">
    <property type="entry name" value="BON"/>
    <property type="match status" value="1"/>
</dbReference>
<keyword evidence="3" id="KW-1185">Reference proteome</keyword>
<organism evidence="2 3">
    <name type="scientific">Rhizobium anhuiense</name>
    <dbReference type="NCBI Taxonomy" id="1184720"/>
    <lineage>
        <taxon>Bacteria</taxon>
        <taxon>Pseudomonadati</taxon>
        <taxon>Pseudomonadota</taxon>
        <taxon>Alphaproteobacteria</taxon>
        <taxon>Hyphomicrobiales</taxon>
        <taxon>Rhizobiaceae</taxon>
        <taxon>Rhizobium/Agrobacterium group</taxon>
        <taxon>Rhizobium</taxon>
    </lineage>
</organism>
<dbReference type="Pfam" id="PF04972">
    <property type="entry name" value="BON"/>
    <property type="match status" value="1"/>
</dbReference>
<dbReference type="Proteomes" id="UP000219972">
    <property type="component" value="Unassembled WGS sequence"/>
</dbReference>
<evidence type="ECO:0000313" key="3">
    <source>
        <dbReference type="Proteomes" id="UP000219972"/>
    </source>
</evidence>
<evidence type="ECO:0000313" key="2">
    <source>
        <dbReference type="EMBL" id="PDS47362.1"/>
    </source>
</evidence>
<sequence length="119" mass="12970">MPANTVIPIGDVDLSAAVRRRLELELGLTHDVVKVTVLNGEVTLRGRMACPVKREAAKVTAERVGGVRRVLNDISTAYYMVGSPADRSQEGCDRQMMVVSDPWLAARSPGKRPPDRIST</sequence>